<protein>
    <submittedName>
        <fullName evidence="1">Uncharacterized protein</fullName>
    </submittedName>
</protein>
<dbReference type="EMBL" id="AP026966">
    <property type="protein sequence ID" value="BDT57557.1"/>
    <property type="molecule type" value="Genomic_DNA"/>
</dbReference>
<sequence>MSSTVLKHALVCASFAAFSIPVAVKQSQSILSCEIVKTERAALKQAPKGVRRVSKHVLEIPSETGPQRFVDKPPHHKGEMGGVHWRYCGYDAKAKAHLIELIDESSYSGDLLLVETGQRVRTGHTVLFSPNMKEFLAIEREAGVDGENWTVQDKTGNVVWKGYAGTVANNVDGVEMVVSTFDRPRWTGQGELTARFVCTSSNAYGTMTLVRLPSGRWGWSGHAKCP</sequence>
<dbReference type="RefSeq" id="WP_281912850.1">
    <property type="nucleotide sequence ID" value="NZ_AP026966.1"/>
</dbReference>
<proteinExistence type="predicted"/>
<accession>A0ABM8C324</accession>
<evidence type="ECO:0000313" key="2">
    <source>
        <dbReference type="Proteomes" id="UP001163336"/>
    </source>
</evidence>
<dbReference type="Proteomes" id="UP001163336">
    <property type="component" value="Chromosome"/>
</dbReference>
<keyword evidence="2" id="KW-1185">Reference proteome</keyword>
<gene>
    <name evidence="1" type="ORF">MasN3_10510</name>
</gene>
<name>A0ABM8C324_9BURK</name>
<organism evidence="1 2">
    <name type="scientific">Massilia varians</name>
    <dbReference type="NCBI Taxonomy" id="457921"/>
    <lineage>
        <taxon>Bacteria</taxon>
        <taxon>Pseudomonadati</taxon>
        <taxon>Pseudomonadota</taxon>
        <taxon>Betaproteobacteria</taxon>
        <taxon>Burkholderiales</taxon>
        <taxon>Oxalobacteraceae</taxon>
        <taxon>Telluria group</taxon>
        <taxon>Massilia</taxon>
    </lineage>
</organism>
<reference evidence="1" key="1">
    <citation type="submission" date="2022-11" db="EMBL/GenBank/DDBJ databases">
        <title>Isolation and characterization of PLA-degrading bacterium Massilia sp. from Antarctic soil.</title>
        <authorList>
            <person name="Sato K."/>
            <person name="Gomez-Fuentes C."/>
            <person name="Ahmad S.A."/>
            <person name="Zulkharnain A."/>
        </authorList>
    </citation>
    <scope>NUCLEOTIDE SEQUENCE</scope>
    <source>
        <strain evidence="1">N-3</strain>
    </source>
</reference>
<evidence type="ECO:0000313" key="1">
    <source>
        <dbReference type="EMBL" id="BDT57557.1"/>
    </source>
</evidence>